<dbReference type="OrthoDB" id="60092at2759"/>
<feature type="signal peptide" evidence="2">
    <location>
        <begin position="1"/>
        <end position="18"/>
    </location>
</feature>
<dbReference type="Gene3D" id="3.70.10.10">
    <property type="match status" value="1"/>
</dbReference>
<reference evidence="3 4" key="1">
    <citation type="submission" date="2017-03" db="EMBL/GenBank/DDBJ databases">
        <title>An alternative strategy for trypanosome survival in the mammalian bloodstream revealed through genome and transcriptome analysis of the ubiquitous bovine parasite Trypanosoma (Megatrypanum) theileri.</title>
        <authorList>
            <person name="Kelly S."/>
            <person name="Ivens A."/>
            <person name="Mott A."/>
            <person name="O'Neill E."/>
            <person name="Emms D."/>
            <person name="Macleod O."/>
            <person name="Voorheis P."/>
            <person name="Matthews J."/>
            <person name="Matthews K."/>
            <person name="Carrington M."/>
        </authorList>
    </citation>
    <scope>NUCLEOTIDE SEQUENCE [LARGE SCALE GENOMIC DNA]</scope>
    <source>
        <strain evidence="3">Edinburgh</strain>
    </source>
</reference>
<proteinExistence type="predicted"/>
<dbReference type="Proteomes" id="UP000192257">
    <property type="component" value="Unassembled WGS sequence"/>
</dbReference>
<dbReference type="GO" id="GO:0000077">
    <property type="term" value="P:DNA damage checkpoint signaling"/>
    <property type="evidence" value="ECO:0007669"/>
    <property type="project" value="InterPro"/>
</dbReference>
<accession>A0A1X0NTX6</accession>
<feature type="region of interest" description="Disordered" evidence="1">
    <location>
        <begin position="660"/>
        <end position="679"/>
    </location>
</feature>
<dbReference type="EMBL" id="NBCO01000018">
    <property type="protein sequence ID" value="ORC88167.1"/>
    <property type="molecule type" value="Genomic_DNA"/>
</dbReference>
<dbReference type="GO" id="GO:0030896">
    <property type="term" value="C:checkpoint clamp complex"/>
    <property type="evidence" value="ECO:0007669"/>
    <property type="project" value="InterPro"/>
</dbReference>
<keyword evidence="4" id="KW-1185">Reference proteome</keyword>
<dbReference type="Pfam" id="PF04139">
    <property type="entry name" value="Rad9"/>
    <property type="match status" value="1"/>
</dbReference>
<feature type="region of interest" description="Disordered" evidence="1">
    <location>
        <begin position="503"/>
        <end position="526"/>
    </location>
</feature>
<protein>
    <recommendedName>
        <fullName evidence="5">DNA repair protein Rad9</fullName>
    </recommendedName>
</protein>
<dbReference type="PANTHER" id="PTHR20916">
    <property type="entry name" value="CYSTEINE AND GLYCINE-RICH PROTEIN 2 BINDING PROTEIN"/>
    <property type="match status" value="1"/>
</dbReference>
<dbReference type="InterPro" id="IPR046938">
    <property type="entry name" value="DNA_clamp_sf"/>
</dbReference>
<evidence type="ECO:0000256" key="1">
    <source>
        <dbReference type="SAM" id="MobiDB-lite"/>
    </source>
</evidence>
<evidence type="ECO:0000313" key="4">
    <source>
        <dbReference type="Proteomes" id="UP000192257"/>
    </source>
</evidence>
<keyword evidence="2" id="KW-0732">Signal</keyword>
<dbReference type="InterPro" id="IPR007268">
    <property type="entry name" value="Rad9/Ddc1"/>
</dbReference>
<name>A0A1X0NTX6_9TRYP</name>
<comment type="caution">
    <text evidence="3">The sequence shown here is derived from an EMBL/GenBank/DDBJ whole genome shotgun (WGS) entry which is preliminary data.</text>
</comment>
<gene>
    <name evidence="3" type="ORF">TM35_000182240</name>
</gene>
<feature type="chain" id="PRO_5012507184" description="DNA repair protein Rad9" evidence="2">
    <location>
        <begin position="19"/>
        <end position="744"/>
    </location>
</feature>
<dbReference type="RefSeq" id="XP_028882233.1">
    <property type="nucleotide sequence ID" value="XM_029026537.1"/>
</dbReference>
<feature type="compositionally biased region" description="Low complexity" evidence="1">
    <location>
        <begin position="664"/>
        <end position="678"/>
    </location>
</feature>
<dbReference type="PANTHER" id="PTHR20916:SF26">
    <property type="entry name" value="CYSTEINE-RICH PROTEIN 2-BINDING PROTEIN"/>
    <property type="match status" value="1"/>
</dbReference>
<feature type="region of interest" description="Disordered" evidence="1">
    <location>
        <begin position="68"/>
        <end position="119"/>
    </location>
</feature>
<dbReference type="GO" id="GO:0004402">
    <property type="term" value="F:histone acetyltransferase activity"/>
    <property type="evidence" value="ECO:0007669"/>
    <property type="project" value="TreeGrafter"/>
</dbReference>
<evidence type="ECO:0000313" key="3">
    <source>
        <dbReference type="EMBL" id="ORC88167.1"/>
    </source>
</evidence>
<feature type="compositionally biased region" description="Low complexity" evidence="1">
    <location>
        <begin position="76"/>
        <end position="96"/>
    </location>
</feature>
<sequence length="744" mass="81101">MFLSFSVTGVFLRPFVQLLQTAAKQGDGLFFEPHNDVLLLRAVNSSRSTHFLVTIAASHLEAYRCKRNSGHHTHDNNNNNSSSSSNNNNKHNNNNNNDDESPNRRDSTTDIDHTDLTDVQGNDKTEFHLLLPTKALMATVLRQAQGLSAIHLHYDGTTQCDEMGESNCDTLQWECVMSCGIVKKFALPLAEGQPERAFVPPDRFIFDACAAAREWGALLGCFPQSTPRVVLQPLPSGLKLWVLADADINNGNGAQPSLDAHKNGAAETMVVASHEHFLFVQMHSQQQQQQQGEGQQLQDGEKNMIVRRTMLLPGKIIEVRPFKQVCMLADQLGMMIRVRSGEEGLPLFLEAITTDEARQATSNAAIHSSAFTTDNNNNNNHNHNYNTTVAPQALFHKHSIPVEQPFQVTFSMYIAAFDVPQSALENSEHHRTSGRRSTNSTAITSAEDAVVMGVSSENLCSDPSITTCGEAVMPSENVLPTATKTVETSSVTARDLLTALTMPSANQHPPHTNINMNTVSSSTTTTTTTTMGELDYAAGSASSPPHVLVAASPTQGRSEYTNEPSMVNASTTTPIHENCRLSSSSSVGAIVMKGTPEGGGIITQRSHSKRSREGREDVSASPLHQHISPSVHTTHTTINTTTGNVGKSPSFVAATNTSSCAPLQNQQKQQQQQQQWPQLSSLNGVAESPINARHPLDFNAFMREIAEEANEEMYDDEEDEDLQRFLESCASMLVLPATPSTQPE</sequence>
<dbReference type="GeneID" id="39986317"/>
<dbReference type="VEuPathDB" id="TriTrypDB:TM35_000182240"/>
<organism evidence="3 4">
    <name type="scientific">Trypanosoma theileri</name>
    <dbReference type="NCBI Taxonomy" id="67003"/>
    <lineage>
        <taxon>Eukaryota</taxon>
        <taxon>Discoba</taxon>
        <taxon>Euglenozoa</taxon>
        <taxon>Kinetoplastea</taxon>
        <taxon>Metakinetoplastina</taxon>
        <taxon>Trypanosomatida</taxon>
        <taxon>Trypanosomatidae</taxon>
        <taxon>Trypanosoma</taxon>
    </lineage>
</organism>
<evidence type="ECO:0000256" key="2">
    <source>
        <dbReference type="SAM" id="SignalP"/>
    </source>
</evidence>
<feature type="compositionally biased region" description="Low complexity" evidence="1">
    <location>
        <begin position="631"/>
        <end position="646"/>
    </location>
</feature>
<dbReference type="AlphaFoldDB" id="A0A1X0NTX6"/>
<feature type="compositionally biased region" description="Polar residues" evidence="1">
    <location>
        <begin position="503"/>
        <end position="517"/>
    </location>
</feature>
<feature type="region of interest" description="Disordered" evidence="1">
    <location>
        <begin position="594"/>
        <end position="650"/>
    </location>
</feature>
<dbReference type="SUPFAM" id="SSF55979">
    <property type="entry name" value="DNA clamp"/>
    <property type="match status" value="1"/>
</dbReference>
<evidence type="ECO:0008006" key="5">
    <source>
        <dbReference type="Google" id="ProtNLM"/>
    </source>
</evidence>
<feature type="compositionally biased region" description="Basic and acidic residues" evidence="1">
    <location>
        <begin position="101"/>
        <end position="119"/>
    </location>
</feature>